<reference evidence="2" key="1">
    <citation type="journal article" date="2014" name="Nat. Genet.">
        <title>Genome and transcriptome of the porcine whipworm Trichuris suis.</title>
        <authorList>
            <person name="Jex A.R."/>
            <person name="Nejsum P."/>
            <person name="Schwarz E.M."/>
            <person name="Hu L."/>
            <person name="Young N.D."/>
            <person name="Hall R.S."/>
            <person name="Korhonen P.K."/>
            <person name="Liao S."/>
            <person name="Thamsborg S."/>
            <person name="Xia J."/>
            <person name="Xu P."/>
            <person name="Wang S."/>
            <person name="Scheerlinck J.P."/>
            <person name="Hofmann A."/>
            <person name="Sternberg P.W."/>
            <person name="Wang J."/>
            <person name="Gasser R.B."/>
        </authorList>
    </citation>
    <scope>NUCLEOTIDE SEQUENCE [LARGE SCALE GENOMIC DNA]</scope>
    <source>
        <strain evidence="2">DCEP-RM93F</strain>
    </source>
</reference>
<dbReference type="Proteomes" id="UP000030758">
    <property type="component" value="Unassembled WGS sequence"/>
</dbReference>
<accession>A0A085NMS4</accession>
<dbReference type="EMBL" id="KL367485">
    <property type="protein sequence ID" value="KFD70770.1"/>
    <property type="molecule type" value="Genomic_DNA"/>
</dbReference>
<name>A0A085NMS4_9BILA</name>
<organism evidence="2">
    <name type="scientific">Trichuris suis</name>
    <name type="common">pig whipworm</name>
    <dbReference type="NCBI Taxonomy" id="68888"/>
    <lineage>
        <taxon>Eukaryota</taxon>
        <taxon>Metazoa</taxon>
        <taxon>Ecdysozoa</taxon>
        <taxon>Nematoda</taxon>
        <taxon>Enoplea</taxon>
        <taxon>Dorylaimia</taxon>
        <taxon>Trichinellida</taxon>
        <taxon>Trichuridae</taxon>
        <taxon>Trichuris</taxon>
    </lineage>
</organism>
<dbReference type="AlphaFoldDB" id="A0A085NMS4"/>
<keyword evidence="1" id="KW-0175">Coiled coil</keyword>
<dbReference type="PROSITE" id="PS51257">
    <property type="entry name" value="PROKAR_LIPOPROTEIN"/>
    <property type="match status" value="1"/>
</dbReference>
<evidence type="ECO:0000313" key="2">
    <source>
        <dbReference type="EMBL" id="KFD70770.1"/>
    </source>
</evidence>
<gene>
    <name evidence="2" type="ORF">M514_16892</name>
</gene>
<feature type="coiled-coil region" evidence="1">
    <location>
        <begin position="171"/>
        <end position="330"/>
    </location>
</feature>
<evidence type="ECO:0000256" key="1">
    <source>
        <dbReference type="SAM" id="Coils"/>
    </source>
</evidence>
<protein>
    <submittedName>
        <fullName evidence="2">Uncharacterized protein</fullName>
    </submittedName>
</protein>
<proteinExistence type="predicted"/>
<sequence>MHRLCALLNCKLRKLISPSAYMCPHSSTIGCYLLMFSSTRGNTENENKIDLENATWQQAHSKENRNELDEANLISTGDAITGNNGKLETAQRKSVESLLVQDCLTEIRALHQKLKEYLAIEQELFTVKEKLSARERQEEQRSWKQYSELLVNMTRKQNEWRQIELMLKMKISSAETRAADMVSQMEQSKEELRLLNTEKQKNQDKVLELESELFRANQKIEVLLQQDEIKQLQQRSELARLEREVEHLMAEREEVMTRKKTEMEELRQDKITQGRLLQEYEGRNRQLEEQIKQEVNDARKSFELERSELKAKLDELERNLQNEAISHERKVNLLLLEANHLRWERDKALEEVAACRMKCSDS</sequence>